<sequence>MASPARLSRVAVVGGGLSGLSAAYHLARAAPHVQVVVLERSARVGGWVHTSKVHHVDGDAIKSPLILDTGPHSVRSGVLAYDMCEMVSQCGIADKVLLANHTPEGSRRYVYTNNTLNTLPMGLKDLVTRPGMLCHFVHECVVMVTVD</sequence>
<proteinExistence type="predicted"/>
<evidence type="ECO:0000259" key="1">
    <source>
        <dbReference type="Pfam" id="PF01593"/>
    </source>
</evidence>
<dbReference type="EMBL" id="KQ243380">
    <property type="protein sequence ID" value="KNC75869.1"/>
    <property type="molecule type" value="Genomic_DNA"/>
</dbReference>
<dbReference type="PANTHER" id="PTHR42923">
    <property type="entry name" value="PROTOPORPHYRINOGEN OXIDASE"/>
    <property type="match status" value="1"/>
</dbReference>
<dbReference type="GO" id="GO:0004729">
    <property type="term" value="F:oxygen-dependent protoporphyrinogen oxidase activity"/>
    <property type="evidence" value="ECO:0007669"/>
    <property type="project" value="TreeGrafter"/>
</dbReference>
<dbReference type="RefSeq" id="XP_014149771.1">
    <property type="nucleotide sequence ID" value="XM_014294296.1"/>
</dbReference>
<feature type="domain" description="Amine oxidase" evidence="1">
    <location>
        <begin position="17"/>
        <end position="126"/>
    </location>
</feature>
<organism evidence="2 3">
    <name type="scientific">Sphaeroforma arctica JP610</name>
    <dbReference type="NCBI Taxonomy" id="667725"/>
    <lineage>
        <taxon>Eukaryota</taxon>
        <taxon>Ichthyosporea</taxon>
        <taxon>Ichthyophonida</taxon>
        <taxon>Sphaeroforma</taxon>
    </lineage>
</organism>
<reference evidence="2 3" key="1">
    <citation type="submission" date="2011-02" db="EMBL/GenBank/DDBJ databases">
        <title>The Genome Sequence of Sphaeroforma arctica JP610.</title>
        <authorList>
            <consortium name="The Broad Institute Genome Sequencing Platform"/>
            <person name="Russ C."/>
            <person name="Cuomo C."/>
            <person name="Young S.K."/>
            <person name="Zeng Q."/>
            <person name="Gargeya S."/>
            <person name="Alvarado L."/>
            <person name="Berlin A."/>
            <person name="Chapman S.B."/>
            <person name="Chen Z."/>
            <person name="Freedman E."/>
            <person name="Gellesch M."/>
            <person name="Goldberg J."/>
            <person name="Griggs A."/>
            <person name="Gujja S."/>
            <person name="Heilman E."/>
            <person name="Heiman D."/>
            <person name="Howarth C."/>
            <person name="Mehta T."/>
            <person name="Neiman D."/>
            <person name="Pearson M."/>
            <person name="Roberts A."/>
            <person name="Saif S."/>
            <person name="Shea T."/>
            <person name="Shenoy N."/>
            <person name="Sisk P."/>
            <person name="Stolte C."/>
            <person name="Sykes S."/>
            <person name="White J."/>
            <person name="Yandava C."/>
            <person name="Burger G."/>
            <person name="Gray M.W."/>
            <person name="Holland P.W.H."/>
            <person name="King N."/>
            <person name="Lang F.B.F."/>
            <person name="Roger A.J."/>
            <person name="Ruiz-Trillo I."/>
            <person name="Haas B."/>
            <person name="Nusbaum C."/>
            <person name="Birren B."/>
        </authorList>
    </citation>
    <scope>NUCLEOTIDE SEQUENCE [LARGE SCALE GENOMIC DNA]</scope>
    <source>
        <strain evidence="2 3">JP610</strain>
    </source>
</reference>
<dbReference type="eggNOG" id="KOG1276">
    <property type="taxonomic scope" value="Eukaryota"/>
</dbReference>
<dbReference type="GO" id="GO:0005743">
    <property type="term" value="C:mitochondrial inner membrane"/>
    <property type="evidence" value="ECO:0007669"/>
    <property type="project" value="TreeGrafter"/>
</dbReference>
<protein>
    <recommendedName>
        <fullName evidence="1">Amine oxidase domain-containing protein</fullName>
    </recommendedName>
</protein>
<dbReference type="STRING" id="667725.A0A0L0FGG1"/>
<dbReference type="PRINTS" id="PR00419">
    <property type="entry name" value="ADXRDTASE"/>
</dbReference>
<dbReference type="Proteomes" id="UP000054560">
    <property type="component" value="Unassembled WGS sequence"/>
</dbReference>
<dbReference type="InterPro" id="IPR002937">
    <property type="entry name" value="Amino_oxidase"/>
</dbReference>
<dbReference type="Gene3D" id="3.50.50.60">
    <property type="entry name" value="FAD/NAD(P)-binding domain"/>
    <property type="match status" value="1"/>
</dbReference>
<feature type="non-terminal residue" evidence="2">
    <location>
        <position position="147"/>
    </location>
</feature>
<name>A0A0L0FGG1_9EUKA</name>
<dbReference type="OrthoDB" id="419752at2759"/>
<dbReference type="PANTHER" id="PTHR42923:SF3">
    <property type="entry name" value="PROTOPORPHYRINOGEN OXIDASE"/>
    <property type="match status" value="1"/>
</dbReference>
<gene>
    <name evidence="2" type="ORF">SARC_11612</name>
</gene>
<evidence type="ECO:0000313" key="3">
    <source>
        <dbReference type="Proteomes" id="UP000054560"/>
    </source>
</evidence>
<dbReference type="Pfam" id="PF01593">
    <property type="entry name" value="Amino_oxidase"/>
    <property type="match status" value="1"/>
</dbReference>
<dbReference type="InterPro" id="IPR050464">
    <property type="entry name" value="Zeta_carotene_desat/Oxidored"/>
</dbReference>
<keyword evidence="3" id="KW-1185">Reference proteome</keyword>
<evidence type="ECO:0000313" key="2">
    <source>
        <dbReference type="EMBL" id="KNC75869.1"/>
    </source>
</evidence>
<dbReference type="AlphaFoldDB" id="A0A0L0FGG1"/>
<dbReference type="InterPro" id="IPR036188">
    <property type="entry name" value="FAD/NAD-bd_sf"/>
</dbReference>
<dbReference type="GO" id="GO:0006783">
    <property type="term" value="P:heme biosynthetic process"/>
    <property type="evidence" value="ECO:0007669"/>
    <property type="project" value="TreeGrafter"/>
</dbReference>
<dbReference type="SUPFAM" id="SSF51905">
    <property type="entry name" value="FAD/NAD(P)-binding domain"/>
    <property type="match status" value="1"/>
</dbReference>
<accession>A0A0L0FGG1</accession>
<dbReference type="GeneID" id="25912116"/>